<dbReference type="Gene3D" id="3.30.70.2450">
    <property type="match status" value="1"/>
</dbReference>
<evidence type="ECO:0000256" key="3">
    <source>
        <dbReference type="ARBA" id="ARBA00022827"/>
    </source>
</evidence>
<dbReference type="Gene3D" id="3.50.50.60">
    <property type="entry name" value="FAD/NAD(P)-binding domain"/>
    <property type="match status" value="1"/>
</dbReference>
<keyword evidence="6" id="KW-1185">Reference proteome</keyword>
<dbReference type="NCBIfam" id="NF006002">
    <property type="entry name" value="PRK08132.1"/>
    <property type="match status" value="1"/>
</dbReference>
<dbReference type="RefSeq" id="WP_275632111.1">
    <property type="nucleotide sequence ID" value="NZ_JARGYD010000002.1"/>
</dbReference>
<dbReference type="SUPFAM" id="SSF51905">
    <property type="entry name" value="FAD/NAD(P)-binding domain"/>
    <property type="match status" value="1"/>
</dbReference>
<dbReference type="EMBL" id="JBHRTB010000010">
    <property type="protein sequence ID" value="MFC3141633.1"/>
    <property type="molecule type" value="Genomic_DNA"/>
</dbReference>
<dbReference type="PANTHER" id="PTHR43004:SF19">
    <property type="entry name" value="BINDING MONOOXYGENASE, PUTATIVE (JCVI)-RELATED"/>
    <property type="match status" value="1"/>
</dbReference>
<dbReference type="PANTHER" id="PTHR43004">
    <property type="entry name" value="TRK SYSTEM POTASSIUM UPTAKE PROTEIN"/>
    <property type="match status" value="1"/>
</dbReference>
<dbReference type="Pfam" id="PF01494">
    <property type="entry name" value="FAD_binding_3"/>
    <property type="match status" value="1"/>
</dbReference>
<dbReference type="InterPro" id="IPR036188">
    <property type="entry name" value="FAD/NAD-bd_sf"/>
</dbReference>
<feature type="domain" description="FAD-binding" evidence="4">
    <location>
        <begin position="24"/>
        <end position="358"/>
    </location>
</feature>
<dbReference type="Proteomes" id="UP001595632">
    <property type="component" value="Unassembled WGS sequence"/>
</dbReference>
<organism evidence="5 6">
    <name type="scientific">Psychromarinibacter halotolerans</name>
    <dbReference type="NCBI Taxonomy" id="1775175"/>
    <lineage>
        <taxon>Bacteria</taxon>
        <taxon>Pseudomonadati</taxon>
        <taxon>Pseudomonadota</taxon>
        <taxon>Alphaproteobacteria</taxon>
        <taxon>Rhodobacterales</taxon>
        <taxon>Paracoccaceae</taxon>
        <taxon>Psychromarinibacter</taxon>
    </lineage>
</organism>
<evidence type="ECO:0000313" key="5">
    <source>
        <dbReference type="EMBL" id="MFC3141633.1"/>
    </source>
</evidence>
<gene>
    <name evidence="5" type="ORF">ACFOGP_02885</name>
</gene>
<evidence type="ECO:0000256" key="2">
    <source>
        <dbReference type="ARBA" id="ARBA00022630"/>
    </source>
</evidence>
<proteinExistence type="predicted"/>
<protein>
    <submittedName>
        <fullName evidence="5">FAD-dependent oxidoreductase</fullName>
    </submittedName>
</protein>
<reference evidence="6" key="1">
    <citation type="journal article" date="2019" name="Int. J. Syst. Evol. Microbiol.">
        <title>The Global Catalogue of Microorganisms (GCM) 10K type strain sequencing project: providing services to taxonomists for standard genome sequencing and annotation.</title>
        <authorList>
            <consortium name="The Broad Institute Genomics Platform"/>
            <consortium name="The Broad Institute Genome Sequencing Center for Infectious Disease"/>
            <person name="Wu L."/>
            <person name="Ma J."/>
        </authorList>
    </citation>
    <scope>NUCLEOTIDE SEQUENCE [LARGE SCALE GENOMIC DNA]</scope>
    <source>
        <strain evidence="6">KCTC 52366</strain>
    </source>
</reference>
<name>A0ABV7GJ80_9RHOB</name>
<comment type="cofactor">
    <cofactor evidence="1">
        <name>FAD</name>
        <dbReference type="ChEBI" id="CHEBI:57692"/>
    </cofactor>
</comment>
<dbReference type="InterPro" id="IPR002938">
    <property type="entry name" value="FAD-bd"/>
</dbReference>
<keyword evidence="2" id="KW-0285">Flavoprotein</keyword>
<dbReference type="InterPro" id="IPR050641">
    <property type="entry name" value="RIFMO-like"/>
</dbReference>
<dbReference type="Gene3D" id="3.40.30.120">
    <property type="match status" value="1"/>
</dbReference>
<sequence>MPYDYQPFEYTAPPGLTAPEPRHKVVIVGAGPIGVAMALELANHGIPSVVLDDNNVVSVGSRAICWSKRSLEILDRLGVGEKSVEKGVTWKVGRTFHRDAEVFNFDLLPEAGHKMPAFVNLQQYYVEEYLVQAALANPLVDLRFKNKVVTVHQDADEARVDIETPDGLYSLSCAYLIACDGARSPVRHMMGLEFDGELFEERFLIADIEMTADTPSERWFWFEPTFHPGQSALLHKQPDNIYRIDLQLGWDTDPEEEKTPEKVIPRIEKVVGHSDFRLDWVSVYTFQCRRLQSFVHDRVLFVGDSAHVVSPFGARGGNGGLQDVDNLGWKLAAVLNGQAETSLLETYDAERTYGSDENIRNSTRSTRFMTPADGAERLFRDQVLALASKAPFARGWVNSGRLSVPCVYPDCGPDAPGLPAVSRPGAVAPDAPLDNGWLLSALGGKVTVLALGCKTADVPGAETLSVPVTDTIRARYLGDAAQAVYLIRPDQVVAARWKTPDAGTISAAIETIWRGK</sequence>
<evidence type="ECO:0000259" key="4">
    <source>
        <dbReference type="Pfam" id="PF01494"/>
    </source>
</evidence>
<dbReference type="PRINTS" id="PR00420">
    <property type="entry name" value="RNGMNOXGNASE"/>
</dbReference>
<keyword evidence="3" id="KW-0274">FAD</keyword>
<evidence type="ECO:0000256" key="1">
    <source>
        <dbReference type="ARBA" id="ARBA00001974"/>
    </source>
</evidence>
<accession>A0ABV7GJ80</accession>
<comment type="caution">
    <text evidence="5">The sequence shown here is derived from an EMBL/GenBank/DDBJ whole genome shotgun (WGS) entry which is preliminary data.</text>
</comment>
<evidence type="ECO:0000313" key="6">
    <source>
        <dbReference type="Proteomes" id="UP001595632"/>
    </source>
</evidence>